<evidence type="ECO:0000256" key="2">
    <source>
        <dbReference type="SAM" id="Phobius"/>
    </source>
</evidence>
<keyword evidence="2" id="KW-1133">Transmembrane helix</keyword>
<dbReference type="EMBL" id="CAJNOI010000313">
    <property type="protein sequence ID" value="CAF1238788.1"/>
    <property type="molecule type" value="Genomic_DNA"/>
</dbReference>
<evidence type="ECO:0000313" key="6">
    <source>
        <dbReference type="Proteomes" id="UP000663877"/>
    </source>
</evidence>
<sequence>MNRRNTIMFLYTTLTNLNLFTVRDFSSSIDRMAAKRLGQWTSRLYIILLIIGLSIPGLYAIIQSQTLTKTYVAPSFKLYEKLQRDHENALECPCSSIATTYNEFVKIDARFHHICSSPFASNQWYINLTAGLVSNLSIYDERDYRRFFSAHLQFLQGLCNISIESVSNTIDQFVSSLLITTHLLSKKDFNARVNSQMNLSQSNAPTTLGHFLFLVRNINHGNAIISKYGTNFQYILDCENPCWTYLFTKAIFYDDECSCGLSPLCTTQASFFKSNSSEKIPIQGLKMGCTPSESFRASTLECFYNQSCLDLIQKYTNYKSRIDPISSNKSQFSINTTIAELIDHLFIEEWNTTINYTTYFEKCSPLSCSYTYIQRFNLFYIITLLLGFQGGLTIVLKWTCPKLVYGVTKIYNYRKRQTNIIQPSCSYGISTINITTTNVYNADMDPKPIATNRTLRSQSICQLTFPPILINISHECYLSVRPLVADFNGDNHLDLAFVCPAFGYTIVLLGNGNGSFKTEKTFSTEIYRQPAHIAVGDFNNDNRSDLAIIYSTENKVYILLANDNEMFKVKTIISIEGDDTVTDIFVADFNGDKYLDIAIVSYRPASILIFVGYGDGSFLMRTTLSVVPSSAPECFAIVDFNNDGQLDIAIKNENSMTISIYFGRGDGTFEVYKWFYMGPLFSECRILTDDFNGDTRSDLLCYNSRKNLIGLMAGYGNGTFELPKWSTINNISASSNISDNNFYVNTLYEVTLNNIWKKIFKANYYKDETVNLVSDYNCDDHADIISYDRYSVIFGLLGHGNSNFERQTILSPIGYERIINIAVGDFDNDSYQDIIVTLYESSIIKILLNRCECCKRKNL</sequence>
<proteinExistence type="predicted"/>
<gene>
    <name evidence="3" type="ORF">BJG266_LOCUS28932</name>
    <name evidence="4" type="ORF">QVE165_LOCUS45178</name>
</gene>
<protein>
    <submittedName>
        <fullName evidence="3">Uncharacterized protein</fullName>
    </submittedName>
</protein>
<dbReference type="EMBL" id="CAJNOM010000627">
    <property type="protein sequence ID" value="CAF1526499.1"/>
    <property type="molecule type" value="Genomic_DNA"/>
</dbReference>
<dbReference type="InterPro" id="IPR028994">
    <property type="entry name" value="Integrin_alpha_N"/>
</dbReference>
<dbReference type="PANTHER" id="PTHR46580">
    <property type="entry name" value="SENSOR KINASE-RELATED"/>
    <property type="match status" value="1"/>
</dbReference>
<accession>A0A814Z7Z7</accession>
<keyword evidence="1" id="KW-0732">Signal</keyword>
<dbReference type="Proteomes" id="UP000663832">
    <property type="component" value="Unassembled WGS sequence"/>
</dbReference>
<dbReference type="Pfam" id="PF13517">
    <property type="entry name" value="FG-GAP_3"/>
    <property type="match status" value="2"/>
</dbReference>
<keyword evidence="2" id="KW-0472">Membrane</keyword>
<dbReference type="Proteomes" id="UP000663877">
    <property type="component" value="Unassembled WGS sequence"/>
</dbReference>
<organism evidence="3 6">
    <name type="scientific">Adineta steineri</name>
    <dbReference type="NCBI Taxonomy" id="433720"/>
    <lineage>
        <taxon>Eukaryota</taxon>
        <taxon>Metazoa</taxon>
        <taxon>Spiralia</taxon>
        <taxon>Gnathifera</taxon>
        <taxon>Rotifera</taxon>
        <taxon>Eurotatoria</taxon>
        <taxon>Bdelloidea</taxon>
        <taxon>Adinetida</taxon>
        <taxon>Adinetidae</taxon>
        <taxon>Adineta</taxon>
    </lineage>
</organism>
<reference evidence="3" key="1">
    <citation type="submission" date="2021-02" db="EMBL/GenBank/DDBJ databases">
        <authorList>
            <person name="Nowell W R."/>
        </authorList>
    </citation>
    <scope>NUCLEOTIDE SEQUENCE</scope>
</reference>
<dbReference type="OrthoDB" id="10308501at2759"/>
<comment type="caution">
    <text evidence="3">The sequence shown here is derived from an EMBL/GenBank/DDBJ whole genome shotgun (WGS) entry which is preliminary data.</text>
</comment>
<evidence type="ECO:0000313" key="4">
    <source>
        <dbReference type="EMBL" id="CAF1526499.1"/>
    </source>
</evidence>
<dbReference type="AlphaFoldDB" id="A0A814Z7Z7"/>
<dbReference type="Gene3D" id="2.130.10.130">
    <property type="entry name" value="Integrin alpha, N-terminal"/>
    <property type="match status" value="1"/>
</dbReference>
<evidence type="ECO:0000256" key="1">
    <source>
        <dbReference type="ARBA" id="ARBA00022729"/>
    </source>
</evidence>
<dbReference type="SUPFAM" id="SSF69318">
    <property type="entry name" value="Integrin alpha N-terminal domain"/>
    <property type="match status" value="1"/>
</dbReference>
<keyword evidence="5" id="KW-1185">Reference proteome</keyword>
<evidence type="ECO:0000313" key="5">
    <source>
        <dbReference type="Proteomes" id="UP000663832"/>
    </source>
</evidence>
<evidence type="ECO:0000313" key="3">
    <source>
        <dbReference type="EMBL" id="CAF1238788.1"/>
    </source>
</evidence>
<dbReference type="InterPro" id="IPR013517">
    <property type="entry name" value="FG-GAP"/>
</dbReference>
<keyword evidence="2" id="KW-0812">Transmembrane</keyword>
<feature type="transmembrane region" description="Helical" evidence="2">
    <location>
        <begin position="44"/>
        <end position="62"/>
    </location>
</feature>
<dbReference type="PANTHER" id="PTHR46580:SF4">
    <property type="entry name" value="ATP_GTP-BINDING PROTEIN"/>
    <property type="match status" value="1"/>
</dbReference>
<name>A0A814Z7Z7_9BILA</name>